<dbReference type="EMBL" id="VDGH01000003">
    <property type="protein sequence ID" value="TQR15255.1"/>
    <property type="molecule type" value="Genomic_DNA"/>
</dbReference>
<dbReference type="GO" id="GO:0030420">
    <property type="term" value="P:establishment of competence for transformation"/>
    <property type="evidence" value="ECO:0007669"/>
    <property type="project" value="InterPro"/>
</dbReference>
<organism evidence="1 2">
    <name type="scientific">Psychrobacillus lasiicapitis</name>
    <dbReference type="NCBI Taxonomy" id="1636719"/>
    <lineage>
        <taxon>Bacteria</taxon>
        <taxon>Bacillati</taxon>
        <taxon>Bacillota</taxon>
        <taxon>Bacilli</taxon>
        <taxon>Bacillales</taxon>
        <taxon>Bacillaceae</taxon>
        <taxon>Psychrobacillus</taxon>
    </lineage>
</organism>
<accession>A0A544TCV3</accession>
<dbReference type="Pfam" id="PF06338">
    <property type="entry name" value="ComK"/>
    <property type="match status" value="1"/>
</dbReference>
<gene>
    <name evidence="1" type="ORF">FG382_05280</name>
</gene>
<dbReference type="Proteomes" id="UP000317316">
    <property type="component" value="Unassembled WGS sequence"/>
</dbReference>
<keyword evidence="2" id="KW-1185">Reference proteome</keyword>
<dbReference type="AlphaFoldDB" id="A0A544TCV3"/>
<comment type="caution">
    <text evidence="1">The sequence shown here is derived from an EMBL/GenBank/DDBJ whole genome shotgun (WGS) entry which is preliminary data.</text>
</comment>
<sequence length="153" mass="17544">MKEKDSKLINRRVLAVEPYFTNGNKSKITTTHGIHYSKVSVLELLNNACIRYASTIEGRMKATKEVMDYNQKTPILINPNEFGAFPTLSYKDIECVWIFNHHFYVNELGNGKSQIVFDNGIHLTVKASKNVLLKQQQRLHTAISIFSNMEHSE</sequence>
<name>A0A544TCV3_9BACI</name>
<reference evidence="1 2" key="1">
    <citation type="submission" date="2019-05" db="EMBL/GenBank/DDBJ databases">
        <title>Psychrobacillus vulpis sp. nov., a new species isolated from feces of a red fox that inhabits in The Tablas de Daimiel Natural Park, Albacete, Spain.</title>
        <authorList>
            <person name="Rodriguez M."/>
            <person name="Reina J.C."/>
            <person name="Bejar V."/>
            <person name="Llamas I."/>
        </authorList>
    </citation>
    <scope>NUCLEOTIDE SEQUENCE [LARGE SCALE GENOMIC DNA]</scope>
    <source>
        <strain evidence="1 2">NEAU-3TGS17</strain>
    </source>
</reference>
<dbReference type="InterPro" id="IPR010461">
    <property type="entry name" value="ComK"/>
</dbReference>
<evidence type="ECO:0008006" key="3">
    <source>
        <dbReference type="Google" id="ProtNLM"/>
    </source>
</evidence>
<proteinExistence type="predicted"/>
<protein>
    <recommendedName>
        <fullName evidence="3">Competence protein</fullName>
    </recommendedName>
</protein>
<evidence type="ECO:0000313" key="2">
    <source>
        <dbReference type="Proteomes" id="UP000317316"/>
    </source>
</evidence>
<dbReference type="OrthoDB" id="2417337at2"/>
<evidence type="ECO:0000313" key="1">
    <source>
        <dbReference type="EMBL" id="TQR15255.1"/>
    </source>
</evidence>